<dbReference type="Proteomes" id="UP000316476">
    <property type="component" value="Unassembled WGS sequence"/>
</dbReference>
<sequence>MNDPLIERLGREIAELECEVCGMNPDLTAEMLYPEEFFWDDYFMLKLTSQLP</sequence>
<evidence type="ECO:0000313" key="1">
    <source>
        <dbReference type="EMBL" id="TWU62357.1"/>
    </source>
</evidence>
<protein>
    <submittedName>
        <fullName evidence="1">Uncharacterized protein</fullName>
    </submittedName>
</protein>
<name>A0A5C6FK50_9PLAN</name>
<dbReference type="EMBL" id="SJPZ01000002">
    <property type="protein sequence ID" value="TWU62357.1"/>
    <property type="molecule type" value="Genomic_DNA"/>
</dbReference>
<evidence type="ECO:0000313" key="2">
    <source>
        <dbReference type="Proteomes" id="UP000316476"/>
    </source>
</evidence>
<organism evidence="1 2">
    <name type="scientific">Crateriforma conspicua</name>
    <dbReference type="NCBI Taxonomy" id="2527996"/>
    <lineage>
        <taxon>Bacteria</taxon>
        <taxon>Pseudomonadati</taxon>
        <taxon>Planctomycetota</taxon>
        <taxon>Planctomycetia</taxon>
        <taxon>Planctomycetales</taxon>
        <taxon>Planctomycetaceae</taxon>
        <taxon>Crateriforma</taxon>
    </lineage>
</organism>
<proteinExistence type="predicted"/>
<accession>A0A5C6FK50</accession>
<reference evidence="1 2" key="1">
    <citation type="submission" date="2019-02" db="EMBL/GenBank/DDBJ databases">
        <title>Deep-cultivation of Planctomycetes and their phenomic and genomic characterization uncovers novel biology.</title>
        <authorList>
            <person name="Wiegand S."/>
            <person name="Jogler M."/>
            <person name="Boedeker C."/>
            <person name="Pinto D."/>
            <person name="Vollmers J."/>
            <person name="Rivas-Marin E."/>
            <person name="Kohn T."/>
            <person name="Peeters S.H."/>
            <person name="Heuer A."/>
            <person name="Rast P."/>
            <person name="Oberbeckmann S."/>
            <person name="Bunk B."/>
            <person name="Jeske O."/>
            <person name="Meyerdierks A."/>
            <person name="Storesund J.E."/>
            <person name="Kallscheuer N."/>
            <person name="Luecker S."/>
            <person name="Lage O.M."/>
            <person name="Pohl T."/>
            <person name="Merkel B.J."/>
            <person name="Hornburger P."/>
            <person name="Mueller R.-W."/>
            <person name="Bruemmer F."/>
            <person name="Labrenz M."/>
            <person name="Spormann A.M."/>
            <person name="Op Den Camp H."/>
            <person name="Overmann J."/>
            <person name="Amann R."/>
            <person name="Jetten M.S.M."/>
            <person name="Mascher T."/>
            <person name="Medema M.H."/>
            <person name="Devos D.P."/>
            <person name="Kaster A.-K."/>
            <person name="Ovreas L."/>
            <person name="Rohde M."/>
            <person name="Galperin M.Y."/>
            <person name="Jogler C."/>
        </authorList>
    </citation>
    <scope>NUCLEOTIDE SEQUENCE [LARGE SCALE GENOMIC DNA]</scope>
    <source>
        <strain evidence="1 2">V7</strain>
    </source>
</reference>
<gene>
    <name evidence="1" type="ORF">V7x_40860</name>
</gene>
<comment type="caution">
    <text evidence="1">The sequence shown here is derived from an EMBL/GenBank/DDBJ whole genome shotgun (WGS) entry which is preliminary data.</text>
</comment>
<dbReference type="AlphaFoldDB" id="A0A5C6FK50"/>